<proteinExistence type="predicted"/>
<dbReference type="EMBL" id="AFAR01000217">
    <property type="protein sequence ID" value="EGF25635.1"/>
    <property type="molecule type" value="Genomic_DNA"/>
</dbReference>
<name>F2AXH0_RHOBT</name>
<dbReference type="AlphaFoldDB" id="F2AXH0"/>
<gene>
    <name evidence="1" type="ORF">RBWH47_03394</name>
</gene>
<comment type="caution">
    <text evidence="1">The sequence shown here is derived from an EMBL/GenBank/DDBJ whole genome shotgun (WGS) entry which is preliminary data.</text>
</comment>
<evidence type="ECO:0000313" key="2">
    <source>
        <dbReference type="Proteomes" id="UP000006222"/>
    </source>
</evidence>
<organism evidence="1 2">
    <name type="scientific">Rhodopirellula baltica WH47</name>
    <dbReference type="NCBI Taxonomy" id="991778"/>
    <lineage>
        <taxon>Bacteria</taxon>
        <taxon>Pseudomonadati</taxon>
        <taxon>Planctomycetota</taxon>
        <taxon>Planctomycetia</taxon>
        <taxon>Pirellulales</taxon>
        <taxon>Pirellulaceae</taxon>
        <taxon>Rhodopirellula</taxon>
    </lineage>
</organism>
<dbReference type="Proteomes" id="UP000006222">
    <property type="component" value="Unassembled WGS sequence"/>
</dbReference>
<protein>
    <submittedName>
        <fullName evidence="1">Uncharacterized protein</fullName>
    </submittedName>
</protein>
<evidence type="ECO:0000313" key="1">
    <source>
        <dbReference type="EMBL" id="EGF25635.1"/>
    </source>
</evidence>
<reference evidence="1 2" key="1">
    <citation type="journal article" date="2013" name="Mar. Genomics">
        <title>Expression of sulfatases in Rhodopirellula baltica and the diversity of sulfatases in the genus Rhodopirellula.</title>
        <authorList>
            <person name="Wegner C.E."/>
            <person name="Richter-Heitmann T."/>
            <person name="Klindworth A."/>
            <person name="Klockow C."/>
            <person name="Richter M."/>
            <person name="Achstetter T."/>
            <person name="Glockner F.O."/>
            <person name="Harder J."/>
        </authorList>
    </citation>
    <scope>NUCLEOTIDE SEQUENCE [LARGE SCALE GENOMIC DNA]</scope>
    <source>
        <strain evidence="1 2">WH47</strain>
    </source>
</reference>
<accession>F2AXH0</accession>
<sequence length="65" mass="7347">MLCEPITFDCHSHLDYPGQEEWSLSAILAHRNKPPFSLQVINGRRILHLFAILFESGGTVRRGNG</sequence>